<organism evidence="2 3">
    <name type="scientific">Dichanthelium oligosanthes</name>
    <dbReference type="NCBI Taxonomy" id="888268"/>
    <lineage>
        <taxon>Eukaryota</taxon>
        <taxon>Viridiplantae</taxon>
        <taxon>Streptophyta</taxon>
        <taxon>Embryophyta</taxon>
        <taxon>Tracheophyta</taxon>
        <taxon>Spermatophyta</taxon>
        <taxon>Magnoliopsida</taxon>
        <taxon>Liliopsida</taxon>
        <taxon>Poales</taxon>
        <taxon>Poaceae</taxon>
        <taxon>PACMAD clade</taxon>
        <taxon>Panicoideae</taxon>
        <taxon>Panicodae</taxon>
        <taxon>Paniceae</taxon>
        <taxon>Dichantheliinae</taxon>
        <taxon>Dichanthelium</taxon>
    </lineage>
</organism>
<feature type="region of interest" description="Disordered" evidence="1">
    <location>
        <begin position="1"/>
        <end position="24"/>
    </location>
</feature>
<dbReference type="Proteomes" id="UP000095767">
    <property type="component" value="Unassembled WGS sequence"/>
</dbReference>
<accession>A0A1E5WM28</accession>
<comment type="caution">
    <text evidence="2">The sequence shown here is derived from an EMBL/GenBank/DDBJ whole genome shotgun (WGS) entry which is preliminary data.</text>
</comment>
<feature type="non-terminal residue" evidence="2">
    <location>
        <position position="1"/>
    </location>
</feature>
<evidence type="ECO:0000313" key="3">
    <source>
        <dbReference type="Proteomes" id="UP000095767"/>
    </source>
</evidence>
<sequence length="61" mass="6461">LPMRLSSGSSGWRLSAASELPSPSLAAPCRPVSMRSTCLAGRPAGRTGARPRRASFFSWIT</sequence>
<gene>
    <name evidence="2" type="ORF">BAE44_0000557</name>
</gene>
<evidence type="ECO:0000313" key="2">
    <source>
        <dbReference type="EMBL" id="OEL38424.1"/>
    </source>
</evidence>
<name>A0A1E5WM28_9POAL</name>
<keyword evidence="3" id="KW-1185">Reference proteome</keyword>
<reference evidence="2 3" key="1">
    <citation type="submission" date="2016-09" db="EMBL/GenBank/DDBJ databases">
        <title>The draft genome of Dichanthelium oligosanthes: A C3 panicoid grass species.</title>
        <authorList>
            <person name="Studer A.J."/>
            <person name="Schnable J.C."/>
            <person name="Brutnell T.P."/>
        </authorList>
    </citation>
    <scope>NUCLEOTIDE SEQUENCE [LARGE SCALE GENOMIC DNA]</scope>
    <source>
        <strain evidence="3">cv. Kellogg 1175</strain>
        <tissue evidence="2">Leaf</tissue>
    </source>
</reference>
<proteinExistence type="predicted"/>
<dbReference type="EMBL" id="LWDX02001838">
    <property type="protein sequence ID" value="OEL38424.1"/>
    <property type="molecule type" value="Genomic_DNA"/>
</dbReference>
<protein>
    <submittedName>
        <fullName evidence="2">Uncharacterized protein</fullName>
    </submittedName>
</protein>
<evidence type="ECO:0000256" key="1">
    <source>
        <dbReference type="SAM" id="MobiDB-lite"/>
    </source>
</evidence>
<dbReference type="AlphaFoldDB" id="A0A1E5WM28"/>